<dbReference type="AlphaFoldDB" id="A0A165DBE1"/>
<feature type="domain" description="Protein kinase" evidence="2">
    <location>
        <begin position="65"/>
        <end position="376"/>
    </location>
</feature>
<name>A0A165DBE1_9BASI</name>
<proteinExistence type="predicted"/>
<dbReference type="EMBL" id="KV424066">
    <property type="protein sequence ID" value="KZT52446.1"/>
    <property type="molecule type" value="Genomic_DNA"/>
</dbReference>
<reference evidence="3 4" key="1">
    <citation type="journal article" date="2016" name="Mol. Biol. Evol.">
        <title>Comparative Genomics of Early-Diverging Mushroom-Forming Fungi Provides Insights into the Origins of Lignocellulose Decay Capabilities.</title>
        <authorList>
            <person name="Nagy L.G."/>
            <person name="Riley R."/>
            <person name="Tritt A."/>
            <person name="Adam C."/>
            <person name="Daum C."/>
            <person name="Floudas D."/>
            <person name="Sun H."/>
            <person name="Yadav J.S."/>
            <person name="Pangilinan J."/>
            <person name="Larsson K.H."/>
            <person name="Matsuura K."/>
            <person name="Barry K."/>
            <person name="Labutti K."/>
            <person name="Kuo R."/>
            <person name="Ohm R.A."/>
            <person name="Bhattacharya S.S."/>
            <person name="Shirouzu T."/>
            <person name="Yoshinaga Y."/>
            <person name="Martin F.M."/>
            <person name="Grigoriev I.V."/>
            <person name="Hibbett D.S."/>
        </authorList>
    </citation>
    <scope>NUCLEOTIDE SEQUENCE [LARGE SCALE GENOMIC DNA]</scope>
    <source>
        <strain evidence="3 4">HHB12733</strain>
    </source>
</reference>
<dbReference type="SUPFAM" id="SSF56112">
    <property type="entry name" value="Protein kinase-like (PK-like)"/>
    <property type="match status" value="1"/>
</dbReference>
<dbReference type="PANTHER" id="PTHR24362:SF309">
    <property type="entry name" value="PROTEIN KINASE DOMAIN-CONTAINING PROTEIN"/>
    <property type="match status" value="1"/>
</dbReference>
<dbReference type="STRING" id="1353952.A0A165DBE1"/>
<dbReference type="Pfam" id="PF00069">
    <property type="entry name" value="Pkinase"/>
    <property type="match status" value="1"/>
</dbReference>
<dbReference type="GO" id="GO:0004672">
    <property type="term" value="F:protein kinase activity"/>
    <property type="evidence" value="ECO:0007669"/>
    <property type="project" value="InterPro"/>
</dbReference>
<keyword evidence="4" id="KW-1185">Reference proteome</keyword>
<sequence>MQTTVKTAIDVAQARRTARPSQHTPTIATSSAAAEATSDANAPYSLNYTERNWAWMSGVLEKAGYRLRPRYRKGWVGSWVGTKKKPELCEDSIYMSRVGTIMDAVRISDGRQVLLKLWNDDVRDGPELAPLRYFSDPVRRNDPRNHVVPLLDRFSISTAKHFFKLILVEPLLRDWGDPPFVMVAEALQFMLQLIEGLEYLHEHRVAHGDIHSGNIMMDPSDLFPDGFHGAFNWNPRREQFDKHIRKRSRLETPVKYYYIDFGSSVQYKEPQDAYLVAPGWTVWQCPEMAGGQESRYDPFKADVYALGLTLLFEINRRTGLEFVIPTLIDMISENPDARPTMKDVRESFKTMLSGLTAQRMRRRIGWPDDEDEDPLAHIRDWGEYLRLLRQSYWYGLPKDILPEPKKTSSWLKRFQLL</sequence>
<dbReference type="Proteomes" id="UP000076842">
    <property type="component" value="Unassembled WGS sequence"/>
</dbReference>
<evidence type="ECO:0000313" key="4">
    <source>
        <dbReference type="Proteomes" id="UP000076842"/>
    </source>
</evidence>
<dbReference type="CDD" id="cd00180">
    <property type="entry name" value="PKc"/>
    <property type="match status" value="1"/>
</dbReference>
<organism evidence="3 4">
    <name type="scientific">Calocera cornea HHB12733</name>
    <dbReference type="NCBI Taxonomy" id="1353952"/>
    <lineage>
        <taxon>Eukaryota</taxon>
        <taxon>Fungi</taxon>
        <taxon>Dikarya</taxon>
        <taxon>Basidiomycota</taxon>
        <taxon>Agaricomycotina</taxon>
        <taxon>Dacrymycetes</taxon>
        <taxon>Dacrymycetales</taxon>
        <taxon>Dacrymycetaceae</taxon>
        <taxon>Calocera</taxon>
    </lineage>
</organism>
<dbReference type="GO" id="GO:0005524">
    <property type="term" value="F:ATP binding"/>
    <property type="evidence" value="ECO:0007669"/>
    <property type="project" value="InterPro"/>
</dbReference>
<dbReference type="SMART" id="SM00220">
    <property type="entry name" value="S_TKc"/>
    <property type="match status" value="1"/>
</dbReference>
<evidence type="ECO:0000256" key="1">
    <source>
        <dbReference type="SAM" id="MobiDB-lite"/>
    </source>
</evidence>
<keyword evidence="3" id="KW-0808">Transferase</keyword>
<evidence type="ECO:0000259" key="2">
    <source>
        <dbReference type="PROSITE" id="PS50011"/>
    </source>
</evidence>
<dbReference type="PANTHER" id="PTHR24362">
    <property type="entry name" value="SERINE/THREONINE-PROTEIN KINASE NEK"/>
    <property type="match status" value="1"/>
</dbReference>
<evidence type="ECO:0000313" key="3">
    <source>
        <dbReference type="EMBL" id="KZT52446.1"/>
    </source>
</evidence>
<gene>
    <name evidence="3" type="ORF">CALCODRAFT_459250</name>
</gene>
<dbReference type="InterPro" id="IPR000719">
    <property type="entry name" value="Prot_kinase_dom"/>
</dbReference>
<dbReference type="OrthoDB" id="5987198at2759"/>
<accession>A0A165DBE1</accession>
<dbReference type="Gene3D" id="1.10.510.10">
    <property type="entry name" value="Transferase(Phosphotransferase) domain 1"/>
    <property type="match status" value="1"/>
</dbReference>
<dbReference type="InterPro" id="IPR011009">
    <property type="entry name" value="Kinase-like_dom_sf"/>
</dbReference>
<protein>
    <submittedName>
        <fullName evidence="3">Kinase-like protein</fullName>
    </submittedName>
</protein>
<dbReference type="PROSITE" id="PS50011">
    <property type="entry name" value="PROTEIN_KINASE_DOM"/>
    <property type="match status" value="1"/>
</dbReference>
<keyword evidence="3" id="KW-0418">Kinase</keyword>
<feature type="region of interest" description="Disordered" evidence="1">
    <location>
        <begin position="14"/>
        <end position="34"/>
    </location>
</feature>
<dbReference type="InParanoid" id="A0A165DBE1"/>